<feature type="domain" description="C2H2-type" evidence="13">
    <location>
        <begin position="38"/>
        <end position="67"/>
    </location>
</feature>
<keyword evidence="4 10" id="KW-0863">Zinc-finger</keyword>
<dbReference type="SMART" id="SM00066">
    <property type="entry name" value="GAL4"/>
    <property type="match status" value="1"/>
</dbReference>
<evidence type="ECO:0000256" key="7">
    <source>
        <dbReference type="ARBA" id="ARBA00023125"/>
    </source>
</evidence>
<feature type="domain" description="Zn(2)-C6 fungal-type" evidence="12">
    <location>
        <begin position="80"/>
        <end position="109"/>
    </location>
</feature>
<evidence type="ECO:0000313" key="14">
    <source>
        <dbReference type="EMBL" id="KAE8146766.1"/>
    </source>
</evidence>
<keyword evidence="5" id="KW-0862">Zinc</keyword>
<dbReference type="Gene3D" id="3.30.160.60">
    <property type="entry name" value="Classic Zinc Finger"/>
    <property type="match status" value="1"/>
</dbReference>
<dbReference type="GO" id="GO:0008270">
    <property type="term" value="F:zinc ion binding"/>
    <property type="evidence" value="ECO:0007669"/>
    <property type="project" value="UniProtKB-KW"/>
</dbReference>
<dbReference type="GO" id="GO:0006351">
    <property type="term" value="P:DNA-templated transcription"/>
    <property type="evidence" value="ECO:0007669"/>
    <property type="project" value="InterPro"/>
</dbReference>
<evidence type="ECO:0000256" key="10">
    <source>
        <dbReference type="PROSITE-ProRule" id="PRU00042"/>
    </source>
</evidence>
<evidence type="ECO:0000256" key="6">
    <source>
        <dbReference type="ARBA" id="ARBA00023015"/>
    </source>
</evidence>
<dbReference type="EMBL" id="ML742243">
    <property type="protein sequence ID" value="KAE8146766.1"/>
    <property type="molecule type" value="Genomic_DNA"/>
</dbReference>
<dbReference type="PROSITE" id="PS50157">
    <property type="entry name" value="ZINC_FINGER_C2H2_2"/>
    <property type="match status" value="2"/>
</dbReference>
<dbReference type="GO" id="GO:0009893">
    <property type="term" value="P:positive regulation of metabolic process"/>
    <property type="evidence" value="ECO:0007669"/>
    <property type="project" value="UniProtKB-ARBA"/>
</dbReference>
<dbReference type="PROSITE" id="PS00028">
    <property type="entry name" value="ZINC_FINGER_C2H2_1"/>
    <property type="match status" value="1"/>
</dbReference>
<dbReference type="CDD" id="cd12148">
    <property type="entry name" value="fungal_TF_MHR"/>
    <property type="match status" value="1"/>
</dbReference>
<dbReference type="CDD" id="cd00067">
    <property type="entry name" value="GAL4"/>
    <property type="match status" value="1"/>
</dbReference>
<dbReference type="SUPFAM" id="SSF57667">
    <property type="entry name" value="beta-beta-alpha zinc fingers"/>
    <property type="match status" value="1"/>
</dbReference>
<dbReference type="Pfam" id="PF00172">
    <property type="entry name" value="Zn_clus"/>
    <property type="match status" value="1"/>
</dbReference>
<evidence type="ECO:0000256" key="1">
    <source>
        <dbReference type="ARBA" id="ARBA00004123"/>
    </source>
</evidence>
<dbReference type="PANTHER" id="PTHR40626">
    <property type="entry name" value="MIP31509P"/>
    <property type="match status" value="1"/>
</dbReference>
<evidence type="ECO:0000313" key="15">
    <source>
        <dbReference type="Proteomes" id="UP000325780"/>
    </source>
</evidence>
<dbReference type="OrthoDB" id="10018191at2759"/>
<keyword evidence="9" id="KW-0539">Nucleus</keyword>
<name>A0A5N6TK85_ASPAV</name>
<dbReference type="AlphaFoldDB" id="A0A5N6TK85"/>
<evidence type="ECO:0000256" key="4">
    <source>
        <dbReference type="ARBA" id="ARBA00022771"/>
    </source>
</evidence>
<keyword evidence="6" id="KW-0805">Transcription regulation</keyword>
<dbReference type="GO" id="GO:0000785">
    <property type="term" value="C:chromatin"/>
    <property type="evidence" value="ECO:0007669"/>
    <property type="project" value="TreeGrafter"/>
</dbReference>
<proteinExistence type="predicted"/>
<dbReference type="InterPro" id="IPR036864">
    <property type="entry name" value="Zn2-C6_fun-type_DNA-bd_sf"/>
</dbReference>
<evidence type="ECO:0000256" key="3">
    <source>
        <dbReference type="ARBA" id="ARBA00022737"/>
    </source>
</evidence>
<dbReference type="Gene3D" id="4.10.240.10">
    <property type="entry name" value="Zn(2)-C6 fungal-type DNA-binding domain"/>
    <property type="match status" value="1"/>
</dbReference>
<evidence type="ECO:0000256" key="5">
    <source>
        <dbReference type="ARBA" id="ARBA00022833"/>
    </source>
</evidence>
<dbReference type="InterPro" id="IPR036236">
    <property type="entry name" value="Znf_C2H2_sf"/>
</dbReference>
<dbReference type="InterPro" id="IPR007219">
    <property type="entry name" value="XnlR_reg_dom"/>
</dbReference>
<dbReference type="Proteomes" id="UP000325780">
    <property type="component" value="Unassembled WGS sequence"/>
</dbReference>
<comment type="subcellular location">
    <subcellularLocation>
        <location evidence="1">Nucleus</location>
    </subcellularLocation>
</comment>
<dbReference type="InterPro" id="IPR001138">
    <property type="entry name" value="Zn2Cys6_DnaBD"/>
</dbReference>
<organism evidence="14 15">
    <name type="scientific">Aspergillus avenaceus</name>
    <dbReference type="NCBI Taxonomy" id="36643"/>
    <lineage>
        <taxon>Eukaryota</taxon>
        <taxon>Fungi</taxon>
        <taxon>Dikarya</taxon>
        <taxon>Ascomycota</taxon>
        <taxon>Pezizomycotina</taxon>
        <taxon>Eurotiomycetes</taxon>
        <taxon>Eurotiomycetidae</taxon>
        <taxon>Eurotiales</taxon>
        <taxon>Aspergillaceae</taxon>
        <taxon>Aspergillus</taxon>
        <taxon>Aspergillus subgen. Circumdati</taxon>
    </lineage>
</organism>
<evidence type="ECO:0000256" key="9">
    <source>
        <dbReference type="ARBA" id="ARBA00023242"/>
    </source>
</evidence>
<dbReference type="InterPro" id="IPR013087">
    <property type="entry name" value="Znf_C2H2_type"/>
</dbReference>
<accession>A0A5N6TK85</accession>
<keyword evidence="3" id="KW-0677">Repeat</keyword>
<dbReference type="PROSITE" id="PS00463">
    <property type="entry name" value="ZN2_CY6_FUNGAL_1"/>
    <property type="match status" value="1"/>
</dbReference>
<dbReference type="GO" id="GO:0000978">
    <property type="term" value="F:RNA polymerase II cis-regulatory region sequence-specific DNA binding"/>
    <property type="evidence" value="ECO:0007669"/>
    <property type="project" value="InterPro"/>
</dbReference>
<reference evidence="14 15" key="1">
    <citation type="submission" date="2019-04" db="EMBL/GenBank/DDBJ databases">
        <title>Friends and foes A comparative genomics study of 23 Aspergillus species from section Flavi.</title>
        <authorList>
            <consortium name="DOE Joint Genome Institute"/>
            <person name="Kjaerbolling I."/>
            <person name="Vesth T."/>
            <person name="Frisvad J.C."/>
            <person name="Nybo J.L."/>
            <person name="Theobald S."/>
            <person name="Kildgaard S."/>
            <person name="Isbrandt T."/>
            <person name="Kuo A."/>
            <person name="Sato A."/>
            <person name="Lyhne E.K."/>
            <person name="Kogle M.E."/>
            <person name="Wiebenga A."/>
            <person name="Kun R.S."/>
            <person name="Lubbers R.J."/>
            <person name="Makela M.R."/>
            <person name="Barry K."/>
            <person name="Chovatia M."/>
            <person name="Clum A."/>
            <person name="Daum C."/>
            <person name="Haridas S."/>
            <person name="He G."/>
            <person name="LaButti K."/>
            <person name="Lipzen A."/>
            <person name="Mondo S."/>
            <person name="Riley R."/>
            <person name="Salamov A."/>
            <person name="Simmons B.A."/>
            <person name="Magnuson J.K."/>
            <person name="Henrissat B."/>
            <person name="Mortensen U.H."/>
            <person name="Larsen T.O."/>
            <person name="Devries R.P."/>
            <person name="Grigoriev I.V."/>
            <person name="Machida M."/>
            <person name="Baker S.E."/>
            <person name="Andersen M.R."/>
        </authorList>
    </citation>
    <scope>NUCLEOTIDE SEQUENCE [LARGE SCALE GENOMIC DNA]</scope>
    <source>
        <strain evidence="14 15">IBT 18842</strain>
    </source>
</reference>
<dbReference type="Pfam" id="PF04082">
    <property type="entry name" value="Fungal_trans"/>
    <property type="match status" value="1"/>
</dbReference>
<dbReference type="GO" id="GO:0000981">
    <property type="term" value="F:DNA-binding transcription factor activity, RNA polymerase II-specific"/>
    <property type="evidence" value="ECO:0007669"/>
    <property type="project" value="InterPro"/>
</dbReference>
<evidence type="ECO:0000256" key="8">
    <source>
        <dbReference type="ARBA" id="ARBA00023163"/>
    </source>
</evidence>
<evidence type="ECO:0000256" key="2">
    <source>
        <dbReference type="ARBA" id="ARBA00022723"/>
    </source>
</evidence>
<feature type="region of interest" description="Disordered" evidence="11">
    <location>
        <begin position="120"/>
        <end position="155"/>
    </location>
</feature>
<gene>
    <name evidence="14" type="ORF">BDV25DRAFT_161835</name>
</gene>
<evidence type="ECO:0000256" key="11">
    <source>
        <dbReference type="SAM" id="MobiDB-lite"/>
    </source>
</evidence>
<dbReference type="InterPro" id="IPR051059">
    <property type="entry name" value="VerF-like"/>
</dbReference>
<dbReference type="PROSITE" id="PS50048">
    <property type="entry name" value="ZN2_CY6_FUNGAL_2"/>
    <property type="match status" value="1"/>
</dbReference>
<protein>
    <submittedName>
        <fullName evidence="14">Fungal-specific transcription factor domain-containing protein</fullName>
    </submittedName>
</protein>
<evidence type="ECO:0000259" key="13">
    <source>
        <dbReference type="PROSITE" id="PS50157"/>
    </source>
</evidence>
<sequence>MKSSSSNKHFCCTICQRGFTRIDHLKRHHLRHSGVKPYSCVFCHESFARCDNLRDHYTDCAQRGDRKIPETGQRGRRRHACQSCTSMKLRCDGSRPCGSCQKRNLPCNLERSQIRDTESEGINTIGPHSGPPADSCIGSVSRADENEESPSDRGSIKFLLNGGLDTFTEHWNLPPSNYRTRGLEQLNRNGQEAGTSVIEDSTKDEYSDYAPTFVESDPVAMAFFQDTFLDFFNGPFSDPHKTLNDGYTSGLTCHVQGPNARAYDLEGPFVTAMVQAILMKAWSIRLEPKRQDEVSSSLSFLLTTARVRKYIALYFKHWQPNCPMIHVPTFDARNVSLSLLTSICFMGAMYSNDQEEVQAAKRLVDFAELFVFSNGIFSCENEISSVFCGYRNIDDEPTCWVQFQNLQAAVIMVICQYWSGSRTSRDRAVEYRFSEVVKVARRMGLIKCQHLAEERMHEYLWIQRECRIRAMSMISLLDCAFSFYSNYPCRLLHTEMECSLPCVESVFISQHPFQDPNFQFCREASILEALQSLFENGSSQGLSPPTPDSVVAGSMAGYTVLDMFILIHLLYTYINTHMTLLATTIPKSLILGSHASSFQSAIPNDSTLAAIRTALARWRDHWLTLRTTVSPHEWATMGFFQNGYNFWLVSQLLVTKKESVDVVMRMEVKCEDKLEKLKVLLQDDNE</sequence>
<evidence type="ECO:0000259" key="12">
    <source>
        <dbReference type="PROSITE" id="PS50048"/>
    </source>
</evidence>
<dbReference type="PANTHER" id="PTHR40626:SF8">
    <property type="entry name" value="C2H2 FINGER DOMAIN TRANSCRIPTION FACTOR (EUROFUNG)-RELATED"/>
    <property type="match status" value="1"/>
</dbReference>
<keyword evidence="2" id="KW-0479">Metal-binding</keyword>
<dbReference type="GO" id="GO:0005634">
    <property type="term" value="C:nucleus"/>
    <property type="evidence" value="ECO:0007669"/>
    <property type="project" value="UniProtKB-SubCell"/>
</dbReference>
<keyword evidence="8" id="KW-0804">Transcription</keyword>
<keyword evidence="7" id="KW-0238">DNA-binding</keyword>
<keyword evidence="15" id="KW-1185">Reference proteome</keyword>
<dbReference type="SUPFAM" id="SSF57701">
    <property type="entry name" value="Zn2/Cys6 DNA-binding domain"/>
    <property type="match status" value="1"/>
</dbReference>
<feature type="domain" description="C2H2-type" evidence="13">
    <location>
        <begin position="10"/>
        <end position="37"/>
    </location>
</feature>